<protein>
    <submittedName>
        <fullName evidence="1">Cfa4df2f-dc5a-4824-bb2c-003dfc027937</fullName>
    </submittedName>
</protein>
<proteinExistence type="predicted"/>
<gene>
    <name evidence="1" type="ORF">SCLTRI_LOCUS6640</name>
</gene>
<evidence type="ECO:0000313" key="2">
    <source>
        <dbReference type="Proteomes" id="UP000624404"/>
    </source>
</evidence>
<sequence>MKRIKTLNDILTAQLFSVIATAVGLPFNIYKICPHNDPTADPANSLVTHFPPGGSNVPRSCALEEPNFDVESQAHRGGPYDYLEDDIDMNTGTPGLELALEPVFQCRFEARDKICPYSTNREADWVRHEEYEKHWPQNVTFAYTVPSHNITNLRTLNAFICLS</sequence>
<dbReference type="Proteomes" id="UP000624404">
    <property type="component" value="Unassembled WGS sequence"/>
</dbReference>
<accession>A0A8H2VY05</accession>
<name>A0A8H2VY05_9HELO</name>
<comment type="caution">
    <text evidence="1">The sequence shown here is derived from an EMBL/GenBank/DDBJ whole genome shotgun (WGS) entry which is preliminary data.</text>
</comment>
<keyword evidence="2" id="KW-1185">Reference proteome</keyword>
<organism evidence="1 2">
    <name type="scientific">Sclerotinia trifoliorum</name>
    <dbReference type="NCBI Taxonomy" id="28548"/>
    <lineage>
        <taxon>Eukaryota</taxon>
        <taxon>Fungi</taxon>
        <taxon>Dikarya</taxon>
        <taxon>Ascomycota</taxon>
        <taxon>Pezizomycotina</taxon>
        <taxon>Leotiomycetes</taxon>
        <taxon>Helotiales</taxon>
        <taxon>Sclerotiniaceae</taxon>
        <taxon>Sclerotinia</taxon>
    </lineage>
</organism>
<dbReference type="AlphaFoldDB" id="A0A8H2VY05"/>
<reference evidence="1" key="1">
    <citation type="submission" date="2020-10" db="EMBL/GenBank/DDBJ databases">
        <authorList>
            <person name="Kusch S."/>
        </authorList>
    </citation>
    <scope>NUCLEOTIDE SEQUENCE</scope>
    <source>
        <strain evidence="1">SwB9</strain>
    </source>
</reference>
<dbReference type="EMBL" id="CAJHIA010000021">
    <property type="protein sequence ID" value="CAD6446848.1"/>
    <property type="molecule type" value="Genomic_DNA"/>
</dbReference>
<evidence type="ECO:0000313" key="1">
    <source>
        <dbReference type="EMBL" id="CAD6446848.1"/>
    </source>
</evidence>
<dbReference type="OrthoDB" id="3564142at2759"/>